<feature type="signal peptide" evidence="1">
    <location>
        <begin position="1"/>
        <end position="22"/>
    </location>
</feature>
<organism evidence="2 3">
    <name type="scientific">Kosakonia oryzendophytica</name>
    <dbReference type="NCBI Taxonomy" id="1005665"/>
    <lineage>
        <taxon>Bacteria</taxon>
        <taxon>Pseudomonadati</taxon>
        <taxon>Pseudomonadota</taxon>
        <taxon>Gammaproteobacteria</taxon>
        <taxon>Enterobacterales</taxon>
        <taxon>Enterobacteriaceae</taxon>
        <taxon>Kosakonia</taxon>
    </lineage>
</organism>
<evidence type="ECO:0000313" key="3">
    <source>
        <dbReference type="Proteomes" id="UP000198975"/>
    </source>
</evidence>
<feature type="chain" id="PRO_5008689071" evidence="1">
    <location>
        <begin position="23"/>
        <end position="123"/>
    </location>
</feature>
<dbReference type="NCBIfam" id="NF042415">
    <property type="entry name" value="STY0301_fam"/>
    <property type="match status" value="1"/>
</dbReference>
<dbReference type="AlphaFoldDB" id="A0A1C4B214"/>
<sequence>MSLSKPLILSVGMLLFTPFVMAASTVKTTCPESLEINNKSYTMSEVDLFQGLPVKQGRLMPDTLDDMVWTLKDYQDYAKEMNMPLYLVCRYKGTDKTVTLQVPVTAKKCSAWFSNGKYAASCE</sequence>
<dbReference type="InterPro" id="IPR049973">
    <property type="entry name" value="STY0301-like"/>
</dbReference>
<proteinExistence type="predicted"/>
<reference evidence="3" key="1">
    <citation type="submission" date="2016-08" db="EMBL/GenBank/DDBJ databases">
        <authorList>
            <person name="Varghese N."/>
            <person name="Submissions Spin"/>
        </authorList>
    </citation>
    <scope>NUCLEOTIDE SEQUENCE [LARGE SCALE GENOMIC DNA]</scope>
    <source>
        <strain evidence="3">REICA_082</strain>
    </source>
</reference>
<name>A0A1C4B214_9ENTR</name>
<evidence type="ECO:0000256" key="1">
    <source>
        <dbReference type="SAM" id="SignalP"/>
    </source>
</evidence>
<gene>
    <name evidence="2" type="ORF">GA0061071_10468</name>
</gene>
<dbReference type="Proteomes" id="UP000198975">
    <property type="component" value="Unassembled WGS sequence"/>
</dbReference>
<accession>A0A1C4B214</accession>
<dbReference type="OrthoDB" id="6562846at2"/>
<keyword evidence="3" id="KW-1185">Reference proteome</keyword>
<dbReference type="EMBL" id="FMAY01000004">
    <property type="protein sequence ID" value="SCC00930.1"/>
    <property type="molecule type" value="Genomic_DNA"/>
</dbReference>
<evidence type="ECO:0000313" key="2">
    <source>
        <dbReference type="EMBL" id="SCC00930.1"/>
    </source>
</evidence>
<protein>
    <submittedName>
        <fullName evidence="2">Uncharacterized protein</fullName>
    </submittedName>
</protein>
<keyword evidence="1" id="KW-0732">Signal</keyword>